<keyword evidence="9" id="KW-1185">Reference proteome</keyword>
<dbReference type="EMBL" id="CM015723">
    <property type="protein sequence ID" value="KAF3696564.1"/>
    <property type="molecule type" value="Genomic_DNA"/>
</dbReference>
<feature type="compositionally biased region" description="Polar residues" evidence="6">
    <location>
        <begin position="332"/>
        <end position="347"/>
    </location>
</feature>
<gene>
    <name evidence="8" type="ORF">EXN66_Car012242</name>
</gene>
<comment type="subcellular location">
    <subcellularLocation>
        <location evidence="5">Nucleus</location>
    </subcellularLocation>
</comment>
<evidence type="ECO:0000256" key="5">
    <source>
        <dbReference type="RuleBase" id="RU003796"/>
    </source>
</evidence>
<evidence type="ECO:0000256" key="1">
    <source>
        <dbReference type="ARBA" id="ARBA00010940"/>
    </source>
</evidence>
<keyword evidence="4 5" id="KW-0804">Transcription</keyword>
<protein>
    <submittedName>
        <fullName evidence="8">Transcription factor E2F1</fullName>
    </submittedName>
</protein>
<sequence>MSETLITGQTSEDLLADFETLLNSGSISLGEDQQIVIITSPSNEGLNPVAAPTSTGEVLLFVTPQGPDDVGVQDKRRPALGRPPVKRKLDLDSDHQYVSTTRPSIGKAPPSTPAPPRVPRTATEKSRYDTSLNLTTKRFLTLLSQSADGVVDLNWASQVLDVQKRRIYDITNVLEGIQLISKKSKNNIQWLGNRIDATLVSRHKELQREITELTSFRLCCDAVQDKCSALLSVVVFECHLKCKPSSLESIFLFVRLQPLKKVCPDAHQAALIVFGPPSATGQDSVSKRYDESAGDSCQGGIFCCDEPEDVTQAYKEATRGQVSVCCHMKPPHSTNGTTSSRSKNVSSWKEPDENKGVHMVSNTEIEIHQARLRFLPDFLLTFHCICKEWLSELLQLLCDDIVNLAHELTTDNHRGKSAHLGPLELMQHHFNDLLCLFKLG</sequence>
<proteinExistence type="inferred from homology"/>
<evidence type="ECO:0000256" key="3">
    <source>
        <dbReference type="ARBA" id="ARBA00023125"/>
    </source>
</evidence>
<feature type="region of interest" description="Disordered" evidence="6">
    <location>
        <begin position="332"/>
        <end position="354"/>
    </location>
</feature>
<evidence type="ECO:0000313" key="9">
    <source>
        <dbReference type="Proteomes" id="UP000503349"/>
    </source>
</evidence>
<keyword evidence="2 5" id="KW-0805">Transcription regulation</keyword>
<dbReference type="GO" id="GO:0000981">
    <property type="term" value="F:DNA-binding transcription factor activity, RNA polymerase II-specific"/>
    <property type="evidence" value="ECO:0007669"/>
    <property type="project" value="TreeGrafter"/>
</dbReference>
<evidence type="ECO:0000256" key="4">
    <source>
        <dbReference type="ARBA" id="ARBA00023163"/>
    </source>
</evidence>
<dbReference type="Pfam" id="PF02319">
    <property type="entry name" value="WHD_E2F_TDP"/>
    <property type="match status" value="1"/>
</dbReference>
<dbReference type="AlphaFoldDB" id="A0A6G1Q2E5"/>
<evidence type="ECO:0000256" key="2">
    <source>
        <dbReference type="ARBA" id="ARBA00023015"/>
    </source>
</evidence>
<dbReference type="PANTHER" id="PTHR12081">
    <property type="entry name" value="TRANSCRIPTION FACTOR E2F"/>
    <property type="match status" value="1"/>
</dbReference>
<evidence type="ECO:0000256" key="6">
    <source>
        <dbReference type="SAM" id="MobiDB-lite"/>
    </source>
</evidence>
<dbReference type="GO" id="GO:0035189">
    <property type="term" value="C:Rb-E2F complex"/>
    <property type="evidence" value="ECO:0007669"/>
    <property type="project" value="TreeGrafter"/>
</dbReference>
<dbReference type="Proteomes" id="UP000503349">
    <property type="component" value="Chromosome 12"/>
</dbReference>
<dbReference type="SUPFAM" id="SSF46785">
    <property type="entry name" value="Winged helix' DNA-binding domain"/>
    <property type="match status" value="1"/>
</dbReference>
<dbReference type="PANTHER" id="PTHR12081:SF43">
    <property type="entry name" value="TRANSCRIPTION FACTOR E2F1"/>
    <property type="match status" value="1"/>
</dbReference>
<dbReference type="InterPro" id="IPR036388">
    <property type="entry name" value="WH-like_DNA-bd_sf"/>
</dbReference>
<reference evidence="9" key="2">
    <citation type="submission" date="2019-02" db="EMBL/GenBank/DDBJ databases">
        <title>Opniocepnalus argus Var Kimnra genome.</title>
        <authorList>
            <person name="Zhou C."/>
            <person name="Xiao S."/>
        </authorList>
    </citation>
    <scope>NUCLEOTIDE SEQUENCE [LARGE SCALE GENOMIC DNA]</scope>
</reference>
<accession>A0A6G1Q2E5</accession>
<name>A0A6G1Q2E5_CHAAH</name>
<dbReference type="InterPro" id="IPR036390">
    <property type="entry name" value="WH_DNA-bd_sf"/>
</dbReference>
<organism evidence="8 9">
    <name type="scientific">Channa argus</name>
    <name type="common">Northern snakehead</name>
    <name type="synonym">Ophicephalus argus</name>
    <dbReference type="NCBI Taxonomy" id="215402"/>
    <lineage>
        <taxon>Eukaryota</taxon>
        <taxon>Metazoa</taxon>
        <taxon>Chordata</taxon>
        <taxon>Craniata</taxon>
        <taxon>Vertebrata</taxon>
        <taxon>Euteleostomi</taxon>
        <taxon>Actinopterygii</taxon>
        <taxon>Neopterygii</taxon>
        <taxon>Teleostei</taxon>
        <taxon>Neoteleostei</taxon>
        <taxon>Acanthomorphata</taxon>
        <taxon>Anabantaria</taxon>
        <taxon>Anabantiformes</taxon>
        <taxon>Channoidei</taxon>
        <taxon>Channidae</taxon>
        <taxon>Channa</taxon>
    </lineage>
</organism>
<reference evidence="8 9" key="1">
    <citation type="submission" date="2019-02" db="EMBL/GenBank/DDBJ databases">
        <title>Opniocepnalus argus genome.</title>
        <authorList>
            <person name="Zhou C."/>
            <person name="Xiao S."/>
        </authorList>
    </citation>
    <scope>NUCLEOTIDE SEQUENCE [LARGE SCALE GENOMIC DNA]</scope>
    <source>
        <strain evidence="8">OARG1902GOOAL</strain>
        <tissue evidence="8">Muscle</tissue>
    </source>
</reference>
<dbReference type="Gene3D" id="1.10.10.10">
    <property type="entry name" value="Winged helix-like DNA-binding domain superfamily/Winged helix DNA-binding domain"/>
    <property type="match status" value="1"/>
</dbReference>
<dbReference type="GO" id="GO:0000978">
    <property type="term" value="F:RNA polymerase II cis-regulatory region sequence-specific DNA binding"/>
    <property type="evidence" value="ECO:0007669"/>
    <property type="project" value="InterPro"/>
</dbReference>
<evidence type="ECO:0000313" key="8">
    <source>
        <dbReference type="EMBL" id="KAF3696564.1"/>
    </source>
</evidence>
<comment type="similarity">
    <text evidence="1 5">Belongs to the E2F/DP family.</text>
</comment>
<feature type="domain" description="E2F/DP family winged-helix DNA-binding" evidence="7">
    <location>
        <begin position="127"/>
        <end position="192"/>
    </location>
</feature>
<dbReference type="InterPro" id="IPR003316">
    <property type="entry name" value="E2F_WHTH_DNA-bd_dom"/>
</dbReference>
<evidence type="ECO:0000259" key="7">
    <source>
        <dbReference type="SMART" id="SM01372"/>
    </source>
</evidence>
<dbReference type="InterPro" id="IPR015633">
    <property type="entry name" value="E2F"/>
</dbReference>
<dbReference type="FunFam" id="1.10.10.10:FF:000008">
    <property type="entry name" value="E2F transcription factor 1"/>
    <property type="match status" value="1"/>
</dbReference>
<feature type="region of interest" description="Disordered" evidence="6">
    <location>
        <begin position="66"/>
        <end position="127"/>
    </location>
</feature>
<keyword evidence="3 5" id="KW-0238">DNA-binding</keyword>
<dbReference type="SMART" id="SM01372">
    <property type="entry name" value="E2F_TDP"/>
    <property type="match status" value="1"/>
</dbReference>
<keyword evidence="5" id="KW-0539">Nucleus</keyword>